<reference evidence="1 2" key="1">
    <citation type="submission" date="2016-11" db="EMBL/GenBank/DDBJ databases">
        <authorList>
            <person name="Jaros S."/>
            <person name="Januszkiewicz K."/>
            <person name="Wedrychowicz H."/>
        </authorList>
    </citation>
    <scope>NUCLEOTIDE SEQUENCE [LARGE SCALE GENOMIC DNA]</scope>
    <source>
        <strain evidence="1 2">DSM 27063</strain>
    </source>
</reference>
<organism evidence="1 2">
    <name type="scientific">Tangfeifania diversioriginum</name>
    <dbReference type="NCBI Taxonomy" id="1168035"/>
    <lineage>
        <taxon>Bacteria</taxon>
        <taxon>Pseudomonadati</taxon>
        <taxon>Bacteroidota</taxon>
        <taxon>Bacteroidia</taxon>
        <taxon>Marinilabiliales</taxon>
        <taxon>Prolixibacteraceae</taxon>
        <taxon>Tangfeifania</taxon>
    </lineage>
</organism>
<dbReference type="EMBL" id="FQZE01000004">
    <property type="protein sequence ID" value="SHI66182.1"/>
    <property type="molecule type" value="Genomic_DNA"/>
</dbReference>
<dbReference type="STRING" id="1168035.SAMN05444280_104142"/>
<dbReference type="Proteomes" id="UP000184050">
    <property type="component" value="Unassembled WGS sequence"/>
</dbReference>
<protein>
    <recommendedName>
        <fullName evidence="3">GH16 domain-containing protein</fullName>
    </recommendedName>
</protein>
<dbReference type="GO" id="GO:0005975">
    <property type="term" value="P:carbohydrate metabolic process"/>
    <property type="evidence" value="ECO:0007669"/>
    <property type="project" value="UniProtKB-ARBA"/>
</dbReference>
<evidence type="ECO:0000313" key="2">
    <source>
        <dbReference type="Proteomes" id="UP000184050"/>
    </source>
</evidence>
<name>A0A1M6CYT5_9BACT</name>
<dbReference type="InterPro" id="IPR013320">
    <property type="entry name" value="ConA-like_dom_sf"/>
</dbReference>
<dbReference type="GO" id="GO:0004553">
    <property type="term" value="F:hydrolase activity, hydrolyzing O-glycosyl compounds"/>
    <property type="evidence" value="ECO:0007669"/>
    <property type="project" value="UniProtKB-ARBA"/>
</dbReference>
<evidence type="ECO:0000313" key="1">
    <source>
        <dbReference type="EMBL" id="SHI66182.1"/>
    </source>
</evidence>
<dbReference type="SUPFAM" id="SSF49899">
    <property type="entry name" value="Concanavalin A-like lectins/glucanases"/>
    <property type="match status" value="1"/>
</dbReference>
<proteinExistence type="predicted"/>
<evidence type="ECO:0008006" key="3">
    <source>
        <dbReference type="Google" id="ProtNLM"/>
    </source>
</evidence>
<accession>A0A1M6CYT5</accession>
<gene>
    <name evidence="1" type="ORF">SAMN05444280_104142</name>
</gene>
<dbReference type="Gene3D" id="2.60.120.200">
    <property type="match status" value="1"/>
</dbReference>
<sequence length="625" mass="74289">MFLLISIFEHINNKNQPMSFKIFSLQLLGKIKPVEKIEMQRELLYNDFKEFNKVAGSKELSDFIELKKIIESDEFKKRKAEIQALHFKNSKEHNQLHEYEKLKNSKPFKDYFYVNGSEDFRRFQALKESDKIKEYRLLLDFIEKGEYKKEKDEVALDVFKNSTEQRKLKEYNKLQKLPGIKAYFELHGSKQLEQHNSFYESEKLKRYFELKNLPNSEKQKHEEFKKLKKDSEIKSYLKFEHSKKLKLYHETADSYNLKRLNELKTEVESEAFQKRVEYLKDKKKFEKTEAYKKYKRFKELAADSDVKFFLKFEKSAALKNYYDVKDSMDLKRFMELDAIVTSDEFKKRKAYLEDDKKWEKTDDFAKEQQYLEMKKMPHLIKYFNYKDTDAFRFFKEWQVSFEDNFTSGRLDEQKWSVKSLWAEGLPGGNYSMPGDLQVFTEGKNVEISNKLVIETRREKSDGLVWQMPAGFVPTEFDFTSGIVSSGKSFWQEDGIFEAKIKFNPVKEVVSSFLLQGEKNSPRINLLEMGTKNRLGVASSSENGKLTVEGLDISNLKKNKWYIFTFVKSGSTLTWKINDTEVLQMNNSLVNFKMHINMFSLVIFDVPGSKLPVRFETDWVKCYRKK</sequence>
<keyword evidence="2" id="KW-1185">Reference proteome</keyword>
<dbReference type="AlphaFoldDB" id="A0A1M6CYT5"/>